<reference evidence="2 3" key="1">
    <citation type="journal article" date="2024" name="Nat. Commun.">
        <title>Phylogenomics reveals the evolutionary origins of lichenization in chlorophyte algae.</title>
        <authorList>
            <person name="Puginier C."/>
            <person name="Libourel C."/>
            <person name="Otte J."/>
            <person name="Skaloud P."/>
            <person name="Haon M."/>
            <person name="Grisel S."/>
            <person name="Petersen M."/>
            <person name="Berrin J.G."/>
            <person name="Delaux P.M."/>
            <person name="Dal Grande F."/>
            <person name="Keller J."/>
        </authorList>
    </citation>
    <scope>NUCLEOTIDE SEQUENCE [LARGE SCALE GENOMIC DNA]</scope>
    <source>
        <strain evidence="2 3">SAG 2043</strain>
    </source>
</reference>
<evidence type="ECO:0000313" key="3">
    <source>
        <dbReference type="Proteomes" id="UP001489004"/>
    </source>
</evidence>
<dbReference type="Proteomes" id="UP001489004">
    <property type="component" value="Unassembled WGS sequence"/>
</dbReference>
<dbReference type="AlphaFoldDB" id="A0AAW1P7V1"/>
<evidence type="ECO:0000313" key="2">
    <source>
        <dbReference type="EMBL" id="KAK9804697.1"/>
    </source>
</evidence>
<evidence type="ECO:0000256" key="1">
    <source>
        <dbReference type="ARBA" id="ARBA00004430"/>
    </source>
</evidence>
<organism evidence="2 3">
    <name type="scientific">[Myrmecia] bisecta</name>
    <dbReference type="NCBI Taxonomy" id="41462"/>
    <lineage>
        <taxon>Eukaryota</taxon>
        <taxon>Viridiplantae</taxon>
        <taxon>Chlorophyta</taxon>
        <taxon>core chlorophytes</taxon>
        <taxon>Trebouxiophyceae</taxon>
        <taxon>Trebouxiales</taxon>
        <taxon>Trebouxiaceae</taxon>
        <taxon>Myrmecia</taxon>
    </lineage>
</organism>
<comment type="caution">
    <text evidence="2">The sequence shown here is derived from an EMBL/GenBank/DDBJ whole genome shotgun (WGS) entry which is preliminary data.</text>
</comment>
<accession>A0AAW1P7V1</accession>
<proteinExistence type="predicted"/>
<dbReference type="Gene3D" id="3.80.10.10">
    <property type="entry name" value="Ribonuclease Inhibitor"/>
    <property type="match status" value="1"/>
</dbReference>
<dbReference type="InterPro" id="IPR032675">
    <property type="entry name" value="LRR_dom_sf"/>
</dbReference>
<comment type="subcellular location">
    <subcellularLocation>
        <location evidence="1">Cytoplasm</location>
        <location evidence="1">Cytoskeleton</location>
        <location evidence="1">Cilium axoneme</location>
    </subcellularLocation>
</comment>
<sequence length="267" mass="29242">MQAAAKEGSLCSVLPSDLVLKIFSQLREPDKKAARLFCSAWCLSVSATITKLGYLGQAFKYDGWAFQTSVARPLSATFRNLQHVDLNDRLTIIGPETFGRLMRSLPQLKSVTGQPMFEIPGSLTPQELVQMLQDAQPNALLSLDFLMRESNALSDVLDVLQRAAPFLTGISSCPRALLYDTDGQVVSDLTSLQTLRFDFADGHMPASVAPIAQLTQLVALHLEGEIVMSSLVLLSSLTNLTQLEWHQEAEQPAPQEAAFWQLAAGRP</sequence>
<gene>
    <name evidence="2" type="ORF">WJX72_000274</name>
</gene>
<protein>
    <recommendedName>
        <fullName evidence="4">F-box domain-containing protein</fullName>
    </recommendedName>
</protein>
<evidence type="ECO:0008006" key="4">
    <source>
        <dbReference type="Google" id="ProtNLM"/>
    </source>
</evidence>
<name>A0AAW1P7V1_9CHLO</name>
<dbReference type="GO" id="GO:0005930">
    <property type="term" value="C:axoneme"/>
    <property type="evidence" value="ECO:0007669"/>
    <property type="project" value="UniProtKB-SubCell"/>
</dbReference>
<dbReference type="EMBL" id="JALJOR010000017">
    <property type="protein sequence ID" value="KAK9804697.1"/>
    <property type="molecule type" value="Genomic_DNA"/>
</dbReference>
<keyword evidence="3" id="KW-1185">Reference proteome</keyword>